<dbReference type="Proteomes" id="UP000052008">
    <property type="component" value="Unassembled WGS sequence"/>
</dbReference>
<gene>
    <name evidence="3" type="ORF">AMJ39_05370</name>
</gene>
<organism evidence="3 4">
    <name type="scientific">candidate division TA06 bacterium DG_24</name>
    <dbReference type="NCBI Taxonomy" id="1703770"/>
    <lineage>
        <taxon>Bacteria</taxon>
        <taxon>Bacteria division TA06</taxon>
    </lineage>
</organism>
<dbReference type="PANTHER" id="PTHR47505:SF1">
    <property type="entry name" value="DNA UTILIZATION PROTEIN YHGH"/>
    <property type="match status" value="1"/>
</dbReference>
<comment type="caution">
    <text evidence="3">The sequence shown here is derived from an EMBL/GenBank/DDBJ whole genome shotgun (WGS) entry which is preliminary data.</text>
</comment>
<dbReference type="InterPro" id="IPR029057">
    <property type="entry name" value="PRTase-like"/>
</dbReference>
<evidence type="ECO:0000313" key="3">
    <source>
        <dbReference type="EMBL" id="KPJ53254.1"/>
    </source>
</evidence>
<name>A0A0S7WSX5_UNCT6</name>
<evidence type="ECO:0000256" key="1">
    <source>
        <dbReference type="ARBA" id="ARBA00008007"/>
    </source>
</evidence>
<proteinExistence type="inferred from homology"/>
<dbReference type="STRING" id="1703770.AMJ39_05370"/>
<dbReference type="CDD" id="cd06223">
    <property type="entry name" value="PRTases_typeI"/>
    <property type="match status" value="1"/>
</dbReference>
<accession>A0A0S7WSX5</accession>
<dbReference type="EMBL" id="LIZS01000025">
    <property type="protein sequence ID" value="KPJ53254.1"/>
    <property type="molecule type" value="Genomic_DNA"/>
</dbReference>
<dbReference type="Pfam" id="PF00156">
    <property type="entry name" value="Pribosyltran"/>
    <property type="match status" value="1"/>
</dbReference>
<comment type="similarity">
    <text evidence="1">Belongs to the ComF/GntX family.</text>
</comment>
<dbReference type="PANTHER" id="PTHR47505">
    <property type="entry name" value="DNA UTILIZATION PROTEIN YHGH"/>
    <property type="match status" value="1"/>
</dbReference>
<protein>
    <recommendedName>
        <fullName evidence="2">Phosphoribosyltransferase domain-containing protein</fullName>
    </recommendedName>
</protein>
<evidence type="ECO:0000259" key="2">
    <source>
        <dbReference type="Pfam" id="PF00156"/>
    </source>
</evidence>
<feature type="domain" description="Phosphoribosyltransferase" evidence="2">
    <location>
        <begin position="186"/>
        <end position="244"/>
    </location>
</feature>
<sequence length="253" mass="27478">MLGSAGRLIRAVVDFALPALCALCGRRLAEDEVAVCMECLTRLAPACAPFCRLCARPGPRPCGWRGGLCSICADHGRQFERHRAYGLFEGDLARAIRLLKYSHRRSLAQPLGVLQARVVRADYILRQAEIVVPVPLHRTRRRDRGYNQSELLAQAVADLTGRSCTPRILRRRRATRTQTKLTQDERLANVRGAFWVGDPGEVSGRSVLLVDDVFTTGATLDACAAALLEAGARSVAAVTVAVAPAPPTGRGRT</sequence>
<dbReference type="PATRIC" id="fig|1703770.3.peg.558"/>
<dbReference type="InterPro" id="IPR000836">
    <property type="entry name" value="PRTase_dom"/>
</dbReference>
<reference evidence="3 4" key="1">
    <citation type="journal article" date="2015" name="Microbiome">
        <title>Genomic resolution of linkages in carbon, nitrogen, and sulfur cycling among widespread estuary sediment bacteria.</title>
        <authorList>
            <person name="Baker B.J."/>
            <person name="Lazar C.S."/>
            <person name="Teske A.P."/>
            <person name="Dick G.J."/>
        </authorList>
    </citation>
    <scope>NUCLEOTIDE SEQUENCE [LARGE SCALE GENOMIC DNA]</scope>
    <source>
        <strain evidence="3">DG_24</strain>
    </source>
</reference>
<dbReference type="InterPro" id="IPR051910">
    <property type="entry name" value="ComF/GntX_DNA_util-trans"/>
</dbReference>
<evidence type="ECO:0000313" key="4">
    <source>
        <dbReference type="Proteomes" id="UP000052008"/>
    </source>
</evidence>
<dbReference type="SUPFAM" id="SSF53271">
    <property type="entry name" value="PRTase-like"/>
    <property type="match status" value="1"/>
</dbReference>
<dbReference type="AlphaFoldDB" id="A0A0S7WSX5"/>
<dbReference type="Gene3D" id="3.40.50.2020">
    <property type="match status" value="1"/>
</dbReference>